<feature type="region of interest" description="Disordered" evidence="3">
    <location>
        <begin position="1"/>
        <end position="22"/>
    </location>
</feature>
<feature type="region of interest" description="Disordered" evidence="3">
    <location>
        <begin position="363"/>
        <end position="427"/>
    </location>
</feature>
<dbReference type="InterPro" id="IPR001611">
    <property type="entry name" value="Leu-rich_rpt"/>
</dbReference>
<feature type="compositionally biased region" description="Polar residues" evidence="3">
    <location>
        <begin position="412"/>
        <end position="421"/>
    </location>
</feature>
<dbReference type="AlphaFoldDB" id="A0A6A6NKW4"/>
<reference evidence="4" key="1">
    <citation type="journal article" date="2020" name="Stud. Mycol.">
        <title>101 Dothideomycetes genomes: a test case for predicting lifestyles and emergence of pathogens.</title>
        <authorList>
            <person name="Haridas S."/>
            <person name="Albert R."/>
            <person name="Binder M."/>
            <person name="Bloem J."/>
            <person name="Labutti K."/>
            <person name="Salamov A."/>
            <person name="Andreopoulos B."/>
            <person name="Baker S."/>
            <person name="Barry K."/>
            <person name="Bills G."/>
            <person name="Bluhm B."/>
            <person name="Cannon C."/>
            <person name="Castanera R."/>
            <person name="Culley D."/>
            <person name="Daum C."/>
            <person name="Ezra D."/>
            <person name="Gonzalez J."/>
            <person name="Henrissat B."/>
            <person name="Kuo A."/>
            <person name="Liang C."/>
            <person name="Lipzen A."/>
            <person name="Lutzoni F."/>
            <person name="Magnuson J."/>
            <person name="Mondo S."/>
            <person name="Nolan M."/>
            <person name="Ohm R."/>
            <person name="Pangilinan J."/>
            <person name="Park H.-J."/>
            <person name="Ramirez L."/>
            <person name="Alfaro M."/>
            <person name="Sun H."/>
            <person name="Tritt A."/>
            <person name="Yoshinaga Y."/>
            <person name="Zwiers L.-H."/>
            <person name="Turgeon B."/>
            <person name="Goodwin S."/>
            <person name="Spatafora J."/>
            <person name="Crous P."/>
            <person name="Grigoriev I."/>
        </authorList>
    </citation>
    <scope>NUCLEOTIDE SEQUENCE</scope>
    <source>
        <strain evidence="4">ATCC 16933</strain>
    </source>
</reference>
<dbReference type="Gene3D" id="3.80.10.10">
    <property type="entry name" value="Ribonuclease Inhibitor"/>
    <property type="match status" value="1"/>
</dbReference>
<dbReference type="InterPro" id="IPR032675">
    <property type="entry name" value="LRR_dom_sf"/>
</dbReference>
<feature type="region of interest" description="Disordered" evidence="3">
    <location>
        <begin position="445"/>
        <end position="479"/>
    </location>
</feature>
<dbReference type="OrthoDB" id="1394818at2759"/>
<gene>
    <name evidence="4" type="ORF">BDY21DRAFT_425240</name>
</gene>
<sequence length="479" mass="53999">MMNCPSGELATRRRGRPTKHQWTGPRIRNLLRLYLATDLPVNDIIRVIGEPDGFDPPIRLVQYVLHALLANSSKNTPPSSYYTVGRGSRGKPGRVKKSYEVDRPRGISRQRIGFLRQLKHNGLSRHSCKDTPQPGLSPRDVSILGTRACVTENDCVTPQPLALHRARQLYYEAVQRSEATGLFSIAATELCRNSPSVLPFLVDIIQQDVQRFTMAHCSIRRIPESICLCSRLRSLDLRANNLDLFPESLLEIEGLESLYLSRNSIRTLPESIQRLSRLRYLSVKRNFIRELPLSIGFMASLDTLRFGHNPIVCSRSRFKTALKGIRTKLEMIKPTPSRREMSKVFTYRIKEVLQTADVTFFLPETSERPTGGESLVAEQDQRKPTGDSSNLHAADETFPMDDDLFDWPLPPTTSDENSSLASPFGHSVADVQDRRDVQCDSLIIDETPQECNEDKADFLGENTSAGSVSQADDSFDRNK</sequence>
<dbReference type="Pfam" id="PF13855">
    <property type="entry name" value="LRR_8"/>
    <property type="match status" value="1"/>
</dbReference>
<keyword evidence="2" id="KW-0677">Repeat</keyword>
<protein>
    <submittedName>
        <fullName evidence="4">Uncharacterized protein</fullName>
    </submittedName>
</protein>
<dbReference type="SUPFAM" id="SSF52058">
    <property type="entry name" value="L domain-like"/>
    <property type="match status" value="1"/>
</dbReference>
<dbReference type="Proteomes" id="UP000799766">
    <property type="component" value="Unassembled WGS sequence"/>
</dbReference>
<evidence type="ECO:0000313" key="5">
    <source>
        <dbReference type="Proteomes" id="UP000799766"/>
    </source>
</evidence>
<evidence type="ECO:0000256" key="1">
    <source>
        <dbReference type="ARBA" id="ARBA00022614"/>
    </source>
</evidence>
<dbReference type="EMBL" id="MU001712">
    <property type="protein sequence ID" value="KAF2452308.1"/>
    <property type="molecule type" value="Genomic_DNA"/>
</dbReference>
<keyword evidence="5" id="KW-1185">Reference proteome</keyword>
<keyword evidence="1" id="KW-0433">Leucine-rich repeat</keyword>
<accession>A0A6A6NKW4</accession>
<dbReference type="PROSITE" id="PS51450">
    <property type="entry name" value="LRR"/>
    <property type="match status" value="1"/>
</dbReference>
<dbReference type="PANTHER" id="PTHR48051">
    <property type="match status" value="1"/>
</dbReference>
<dbReference type="PANTHER" id="PTHR48051:SF46">
    <property type="entry name" value="LEUCINE RICH REPEAT-CONTAINING DOMAIN PROTEIN"/>
    <property type="match status" value="1"/>
</dbReference>
<evidence type="ECO:0000256" key="2">
    <source>
        <dbReference type="ARBA" id="ARBA00022737"/>
    </source>
</evidence>
<name>A0A6A6NKW4_9PEZI</name>
<dbReference type="InterPro" id="IPR050216">
    <property type="entry name" value="LRR_domain-containing"/>
</dbReference>
<feature type="compositionally biased region" description="Polar residues" evidence="3">
    <location>
        <begin position="461"/>
        <end position="472"/>
    </location>
</feature>
<feature type="region of interest" description="Disordered" evidence="3">
    <location>
        <begin position="76"/>
        <end position="99"/>
    </location>
</feature>
<proteinExistence type="predicted"/>
<organism evidence="4 5">
    <name type="scientific">Lineolata rhizophorae</name>
    <dbReference type="NCBI Taxonomy" id="578093"/>
    <lineage>
        <taxon>Eukaryota</taxon>
        <taxon>Fungi</taxon>
        <taxon>Dikarya</taxon>
        <taxon>Ascomycota</taxon>
        <taxon>Pezizomycotina</taxon>
        <taxon>Dothideomycetes</taxon>
        <taxon>Dothideomycetes incertae sedis</taxon>
        <taxon>Lineolatales</taxon>
        <taxon>Lineolataceae</taxon>
        <taxon>Lineolata</taxon>
    </lineage>
</organism>
<evidence type="ECO:0000313" key="4">
    <source>
        <dbReference type="EMBL" id="KAF2452308.1"/>
    </source>
</evidence>
<evidence type="ECO:0000256" key="3">
    <source>
        <dbReference type="SAM" id="MobiDB-lite"/>
    </source>
</evidence>
<dbReference type="GO" id="GO:0005737">
    <property type="term" value="C:cytoplasm"/>
    <property type="evidence" value="ECO:0007669"/>
    <property type="project" value="TreeGrafter"/>
</dbReference>
<feature type="non-terminal residue" evidence="4">
    <location>
        <position position="479"/>
    </location>
</feature>